<comment type="caution">
    <text evidence="1">The sequence shown here is derived from an EMBL/GenBank/DDBJ whole genome shotgun (WGS) entry which is preliminary data.</text>
</comment>
<dbReference type="EMBL" id="JANEYF010004465">
    <property type="protein sequence ID" value="KAJ8931106.1"/>
    <property type="molecule type" value="Genomic_DNA"/>
</dbReference>
<accession>A0AAV8WZQ6</accession>
<evidence type="ECO:0008006" key="3">
    <source>
        <dbReference type="Google" id="ProtNLM"/>
    </source>
</evidence>
<protein>
    <recommendedName>
        <fullName evidence="3">ZAD domain-containing protein</fullName>
    </recommendedName>
</protein>
<name>A0AAV8WZQ6_9CUCU</name>
<proteinExistence type="predicted"/>
<organism evidence="1 2">
    <name type="scientific">Rhamnusium bicolor</name>
    <dbReference type="NCBI Taxonomy" id="1586634"/>
    <lineage>
        <taxon>Eukaryota</taxon>
        <taxon>Metazoa</taxon>
        <taxon>Ecdysozoa</taxon>
        <taxon>Arthropoda</taxon>
        <taxon>Hexapoda</taxon>
        <taxon>Insecta</taxon>
        <taxon>Pterygota</taxon>
        <taxon>Neoptera</taxon>
        <taxon>Endopterygota</taxon>
        <taxon>Coleoptera</taxon>
        <taxon>Polyphaga</taxon>
        <taxon>Cucujiformia</taxon>
        <taxon>Chrysomeloidea</taxon>
        <taxon>Cerambycidae</taxon>
        <taxon>Lepturinae</taxon>
        <taxon>Rhagiini</taxon>
        <taxon>Rhamnusium</taxon>
    </lineage>
</organism>
<dbReference type="AlphaFoldDB" id="A0AAV8WZQ6"/>
<reference evidence="1" key="1">
    <citation type="journal article" date="2023" name="Insect Mol. Biol.">
        <title>Genome sequencing provides insights into the evolution of gene families encoding plant cell wall-degrading enzymes in longhorned beetles.</title>
        <authorList>
            <person name="Shin N.R."/>
            <person name="Okamura Y."/>
            <person name="Kirsch R."/>
            <person name="Pauchet Y."/>
        </authorList>
    </citation>
    <scope>NUCLEOTIDE SEQUENCE</scope>
    <source>
        <strain evidence="1">RBIC_L_NR</strain>
    </source>
</reference>
<gene>
    <name evidence="1" type="ORF">NQ314_016020</name>
</gene>
<evidence type="ECO:0000313" key="2">
    <source>
        <dbReference type="Proteomes" id="UP001162156"/>
    </source>
</evidence>
<evidence type="ECO:0000313" key="1">
    <source>
        <dbReference type="EMBL" id="KAJ8931106.1"/>
    </source>
</evidence>
<dbReference type="Proteomes" id="UP001162156">
    <property type="component" value="Unassembled WGS sequence"/>
</dbReference>
<keyword evidence="2" id="KW-1185">Reference proteome</keyword>
<sequence length="221" mass="26045">MEGEEICELCFKTITDSNFVTMDDGKKDMLLYVIPYNIFKTFCFDHRDIKDLESNETAFMLWKSKYKCPLCWTFLEINAPDEVESEQLSLELMMKECLPDLNVNLKDNSTLCEKCSTSLRNIFDFNRRCLESAEKMKSVVFLNPEHKDQASLYEAHFFLKIENTDTYSEEAVTVKDHISPISVFKIELEEQEDDEFEELTGRNDAQLKTEVIEKRRKYNKN</sequence>